<dbReference type="Pfam" id="PF13401">
    <property type="entry name" value="AAA_22"/>
    <property type="match status" value="1"/>
</dbReference>
<sequence length="243" mass="27353">MRKKRDIKIARTRSVQGLLKIYQSLDGRSRHVPGIGLVLGEAGIGKTTAVTWLRNQCNCLIIECNPLWTPHSMLGDIAAELGESTGGGSTALLNRLVAKLRLTGRGLVLDECDDRLFASGRKYHQMIDCLRALHDRTGVPLIFVGYLQARRTISLFPQLQGRVTQEIEFERLDLEDTQKFIDCLSDCQIESDLLEEMFISTQGRPRQTVTAIENINALAREQQWESVSAEKWGAQPFFPGDRR</sequence>
<gene>
    <name evidence="2" type="ORF">GS597_01300</name>
</gene>
<evidence type="ECO:0000313" key="2">
    <source>
        <dbReference type="EMBL" id="NCJ05175.1"/>
    </source>
</evidence>
<dbReference type="PANTHER" id="PTHR35894:SF5">
    <property type="entry name" value="MU-LIKE PROPHAGE FLUMU DNA TRANSPOSITION PROTEIN B"/>
    <property type="match status" value="1"/>
</dbReference>
<dbReference type="InterPro" id="IPR049945">
    <property type="entry name" value="AAA_22"/>
</dbReference>
<accession>A0A8K2ABT9</accession>
<keyword evidence="3" id="KW-1185">Reference proteome</keyword>
<comment type="caution">
    <text evidence="2">The sequence shown here is derived from an EMBL/GenBank/DDBJ whole genome shotgun (WGS) entry which is preliminary data.</text>
</comment>
<dbReference type="Gene3D" id="3.40.50.300">
    <property type="entry name" value="P-loop containing nucleotide triphosphate hydrolases"/>
    <property type="match status" value="1"/>
</dbReference>
<evidence type="ECO:0000259" key="1">
    <source>
        <dbReference type="Pfam" id="PF13401"/>
    </source>
</evidence>
<dbReference type="InterPro" id="IPR027417">
    <property type="entry name" value="P-loop_NTPase"/>
</dbReference>
<feature type="domain" description="ORC1/DEAH AAA+ ATPase" evidence="1">
    <location>
        <begin position="33"/>
        <end position="150"/>
    </location>
</feature>
<organism evidence="2 3">
    <name type="scientific">Petrachloros mirabilis ULC683</name>
    <dbReference type="NCBI Taxonomy" id="2781853"/>
    <lineage>
        <taxon>Bacteria</taxon>
        <taxon>Bacillati</taxon>
        <taxon>Cyanobacteriota</taxon>
        <taxon>Cyanophyceae</taxon>
        <taxon>Synechococcales</taxon>
        <taxon>Petrachlorosaceae</taxon>
        <taxon>Petrachloros</taxon>
        <taxon>Petrachloros mirabilis</taxon>
    </lineage>
</organism>
<name>A0A8K2ABT9_9CYAN</name>
<dbReference type="GO" id="GO:0016887">
    <property type="term" value="F:ATP hydrolysis activity"/>
    <property type="evidence" value="ECO:0007669"/>
    <property type="project" value="InterPro"/>
</dbReference>
<evidence type="ECO:0000313" key="3">
    <source>
        <dbReference type="Proteomes" id="UP000607397"/>
    </source>
</evidence>
<dbReference type="InterPro" id="IPR052026">
    <property type="entry name" value="ExeA_AAA_ATPase_DNA-bind"/>
</dbReference>
<dbReference type="SUPFAM" id="SSF52540">
    <property type="entry name" value="P-loop containing nucleoside triphosphate hydrolases"/>
    <property type="match status" value="1"/>
</dbReference>
<dbReference type="PANTHER" id="PTHR35894">
    <property type="entry name" value="GENERAL SECRETION PATHWAY PROTEIN A-RELATED"/>
    <property type="match status" value="1"/>
</dbReference>
<proteinExistence type="predicted"/>
<reference evidence="2" key="1">
    <citation type="submission" date="2019-12" db="EMBL/GenBank/DDBJ databases">
        <title>High-Quality draft genome sequences of three cyanobacteria isolated from the limestone walls of the Old Cathedral of Coimbra.</title>
        <authorList>
            <person name="Tiago I."/>
            <person name="Soares F."/>
            <person name="Portugal A."/>
        </authorList>
    </citation>
    <scope>NUCLEOTIDE SEQUENCE [LARGE SCALE GENOMIC DNA]</scope>
    <source>
        <strain evidence="2">C</strain>
    </source>
</reference>
<dbReference type="Proteomes" id="UP000607397">
    <property type="component" value="Unassembled WGS sequence"/>
</dbReference>
<dbReference type="EMBL" id="WVIC01000002">
    <property type="protein sequence ID" value="NCJ05175.1"/>
    <property type="molecule type" value="Genomic_DNA"/>
</dbReference>
<dbReference type="AlphaFoldDB" id="A0A8K2ABT9"/>
<protein>
    <submittedName>
        <fullName evidence="2">AAA family ATPase</fullName>
    </submittedName>
</protein>
<dbReference type="RefSeq" id="WP_161823655.1">
    <property type="nucleotide sequence ID" value="NZ_WVIC01000002.1"/>
</dbReference>